<evidence type="ECO:0000313" key="3">
    <source>
        <dbReference type="Proteomes" id="UP000244446"/>
    </source>
</evidence>
<dbReference type="Proteomes" id="UP000244446">
    <property type="component" value="Unassembled WGS sequence"/>
</dbReference>
<gene>
    <name evidence="2" type="ORF">DC366_14100</name>
</gene>
<dbReference type="Pfam" id="PF05713">
    <property type="entry name" value="MobC"/>
    <property type="match status" value="1"/>
</dbReference>
<evidence type="ECO:0000259" key="1">
    <source>
        <dbReference type="Pfam" id="PF05713"/>
    </source>
</evidence>
<reference evidence="2 3" key="1">
    <citation type="submission" date="2018-04" db="EMBL/GenBank/DDBJ databases">
        <title>Pelagivirga bohaiensis gen. nov., sp. nov., a bacterium isolated from the Bohai Sea.</title>
        <authorList>
            <person name="Ji X."/>
        </authorList>
    </citation>
    <scope>NUCLEOTIDE SEQUENCE [LARGE SCALE GENOMIC DNA]</scope>
    <source>
        <strain evidence="2 3">BH-SD19</strain>
    </source>
</reference>
<name>A0A2T7G530_9RHOB</name>
<evidence type="ECO:0000313" key="2">
    <source>
        <dbReference type="EMBL" id="PVA09510.1"/>
    </source>
</evidence>
<proteinExistence type="predicted"/>
<sequence>MSTSDNSFNAIAGKQAKKKPAPFSLRLTFEERSRLEELAGDEPLGSYIKRKLFDGHGASHKRARSKLRRTVKDDASMAKLLALLGSSRIANNLNQLAKAVNLGSLPVVAETERDIRRACADVAAMREELLRALGQRSDAGSS</sequence>
<feature type="domain" description="Bacterial mobilisation" evidence="1">
    <location>
        <begin position="87"/>
        <end position="116"/>
    </location>
</feature>
<organism evidence="2 3">
    <name type="scientific">Pelagivirga sediminicola</name>
    <dbReference type="NCBI Taxonomy" id="2170575"/>
    <lineage>
        <taxon>Bacteria</taxon>
        <taxon>Pseudomonadati</taxon>
        <taxon>Pseudomonadota</taxon>
        <taxon>Alphaproteobacteria</taxon>
        <taxon>Rhodobacterales</taxon>
        <taxon>Paracoccaceae</taxon>
        <taxon>Pelagivirga</taxon>
    </lineage>
</organism>
<dbReference type="EMBL" id="QCYH01000008">
    <property type="protein sequence ID" value="PVA09510.1"/>
    <property type="molecule type" value="Genomic_DNA"/>
</dbReference>
<dbReference type="InterPro" id="IPR008687">
    <property type="entry name" value="MobC"/>
</dbReference>
<dbReference type="RefSeq" id="WP_108692862.1">
    <property type="nucleotide sequence ID" value="NZ_QCYH01000008.1"/>
</dbReference>
<comment type="caution">
    <text evidence="2">The sequence shown here is derived from an EMBL/GenBank/DDBJ whole genome shotgun (WGS) entry which is preliminary data.</text>
</comment>
<dbReference type="OrthoDB" id="8548224at2"/>
<keyword evidence="3" id="KW-1185">Reference proteome</keyword>
<dbReference type="AlphaFoldDB" id="A0A2T7G530"/>
<accession>A0A2T7G530</accession>
<protein>
    <recommendedName>
        <fullName evidence="1">Bacterial mobilisation domain-containing protein</fullName>
    </recommendedName>
</protein>